<keyword evidence="2" id="KW-1185">Reference proteome</keyword>
<protein>
    <submittedName>
        <fullName evidence="1">Uncharacterized protein</fullName>
    </submittedName>
</protein>
<proteinExistence type="predicted"/>
<dbReference type="EMBL" id="RCUX01000011">
    <property type="protein sequence ID" value="RLP74341.1"/>
    <property type="molecule type" value="Genomic_DNA"/>
</dbReference>
<evidence type="ECO:0000313" key="2">
    <source>
        <dbReference type="Proteomes" id="UP000272503"/>
    </source>
</evidence>
<dbReference type="Proteomes" id="UP000272503">
    <property type="component" value="Unassembled WGS sequence"/>
</dbReference>
<evidence type="ECO:0000313" key="1">
    <source>
        <dbReference type="EMBL" id="RLP74341.1"/>
    </source>
</evidence>
<sequence>MAIYTGRLTDPAWRSLQSRSVEVIITLEKFTGGISEDRLFATREVRTTPDADGFFSVDIVSSEALRGSPWYRIAVTWLDSAGSYSRVDLGRFFARSGGGPISDMGGEVNWAPAQAVWQEEVPEDLPLGWLWFQDNDQGIVYRRVE</sequence>
<dbReference type="AlphaFoldDB" id="A0A3L7A452"/>
<gene>
    <name evidence="1" type="ORF">D9V32_13415</name>
</gene>
<accession>A0A3L7A452</accession>
<name>A0A3L7A452_9MICO</name>
<reference evidence="1 2" key="1">
    <citation type="submission" date="2018-10" db="EMBL/GenBank/DDBJ databases">
        <authorList>
            <person name="Li J."/>
        </authorList>
    </citation>
    <scope>NUCLEOTIDE SEQUENCE [LARGE SCALE GENOMIC DNA]</scope>
    <source>
        <strain evidence="1 2">IF 016277</strain>
    </source>
</reference>
<organism evidence="1 2">
    <name type="scientific">Mycetocola tolaasinivorans</name>
    <dbReference type="NCBI Taxonomy" id="76635"/>
    <lineage>
        <taxon>Bacteria</taxon>
        <taxon>Bacillati</taxon>
        <taxon>Actinomycetota</taxon>
        <taxon>Actinomycetes</taxon>
        <taxon>Micrococcales</taxon>
        <taxon>Microbacteriaceae</taxon>
        <taxon>Mycetocola</taxon>
    </lineage>
</organism>
<comment type="caution">
    <text evidence="1">The sequence shown here is derived from an EMBL/GenBank/DDBJ whole genome shotgun (WGS) entry which is preliminary data.</text>
</comment>